<proteinExistence type="predicted"/>
<dbReference type="EMBL" id="JAKHSK010000009">
    <property type="protein sequence ID" value="MCL6218222.1"/>
    <property type="molecule type" value="Genomic_DNA"/>
</dbReference>
<evidence type="ECO:0000313" key="2">
    <source>
        <dbReference type="Proteomes" id="UP001139521"/>
    </source>
</evidence>
<dbReference type="SUPFAM" id="SSF56935">
    <property type="entry name" value="Porins"/>
    <property type="match status" value="1"/>
</dbReference>
<gene>
    <name evidence="1" type="ORF">L1967_07930</name>
</gene>
<dbReference type="RefSeq" id="WP_249601185.1">
    <property type="nucleotide sequence ID" value="NZ_JAKHSK010000009.1"/>
</dbReference>
<accession>A0A9X2CPN4</accession>
<dbReference type="Proteomes" id="UP001139521">
    <property type="component" value="Unassembled WGS sequence"/>
</dbReference>
<comment type="caution">
    <text evidence="1">The sequence shown here is derived from an EMBL/GenBank/DDBJ whole genome shotgun (WGS) entry which is preliminary data.</text>
</comment>
<dbReference type="AlphaFoldDB" id="A0A9X2CPN4"/>
<evidence type="ECO:0000313" key="1">
    <source>
        <dbReference type="EMBL" id="MCL6218222.1"/>
    </source>
</evidence>
<dbReference type="InterPro" id="IPR010870">
    <property type="entry name" value="Porin_O/P"/>
</dbReference>
<dbReference type="Pfam" id="PF07396">
    <property type="entry name" value="Porin_O_P"/>
    <property type="match status" value="2"/>
</dbReference>
<dbReference type="Gene3D" id="2.40.160.10">
    <property type="entry name" value="Porin"/>
    <property type="match status" value="1"/>
</dbReference>
<reference evidence="1" key="1">
    <citation type="submission" date="2022-01" db="EMBL/GenBank/DDBJ databases">
        <title>Genome sequencing of Zunongwangia sp. M21534 genome.</title>
        <authorList>
            <person name="Chen Y."/>
            <person name="Dong C."/>
            <person name="Shao Z."/>
        </authorList>
    </citation>
    <scope>NUCLEOTIDE SEQUENCE</scope>
    <source>
        <strain evidence="1">MCCC M21534</strain>
    </source>
</reference>
<dbReference type="InterPro" id="IPR023614">
    <property type="entry name" value="Porin_dom_sf"/>
</dbReference>
<sequence length="353" mass="40198">MKKNILTKAEVDSLMEVQRMNDSIIENEIKYIPISKRGILNKYNMQVGVSAFSTLSFDNLNSSKSDATVRGLFIHVKGQLHKNFHYFAMADIKSAKLIDYYFGWSPNKKVSIQFGQQKIPISIENQRSPSNLEFIYNTRSVVSLIGMGADVISLQNGQNNFGRDMGLKISGKLFSKKEYDLVEYGVGLFQGSGINTSIDRSNKDFTGNIFILPIKNLRLGGGLYFGEAVYKDGGEQDQTLHIRNRWVLNGEYTSKKIYARAEYIRGKDGNINKKGIYGMMQWSLNEKWHIVNGVDHYSNNISKNSEATDYKTGLNYIFHENCRAQINYLYSDYSKAWKTADNHSIAIQLQVVF</sequence>
<organism evidence="1 2">
    <name type="scientific">Zunongwangia pacifica</name>
    <dbReference type="NCBI Taxonomy" id="2911062"/>
    <lineage>
        <taxon>Bacteria</taxon>
        <taxon>Pseudomonadati</taxon>
        <taxon>Bacteroidota</taxon>
        <taxon>Flavobacteriia</taxon>
        <taxon>Flavobacteriales</taxon>
        <taxon>Flavobacteriaceae</taxon>
        <taxon>Zunongwangia</taxon>
    </lineage>
</organism>
<protein>
    <submittedName>
        <fullName evidence="1">OprO/OprP family phosphate-selective porin</fullName>
    </submittedName>
</protein>
<keyword evidence="2" id="KW-1185">Reference proteome</keyword>
<name>A0A9X2CPN4_9FLAO</name>